<protein>
    <submittedName>
        <fullName evidence="1">Uncharacterized protein</fullName>
    </submittedName>
</protein>
<dbReference type="AlphaFoldDB" id="A0A2P2IZG7"/>
<sequence length="54" mass="6237">MSRNCSTQKLKILGEAPWWIIYQGSLGFKKFTIKCENSIIQTYDLLVIKILISC</sequence>
<dbReference type="EMBL" id="GGEC01006146">
    <property type="protein sequence ID" value="MBW86629.1"/>
    <property type="molecule type" value="Transcribed_RNA"/>
</dbReference>
<reference evidence="1" key="1">
    <citation type="submission" date="2018-02" db="EMBL/GenBank/DDBJ databases">
        <title>Rhizophora mucronata_Transcriptome.</title>
        <authorList>
            <person name="Meera S.P."/>
            <person name="Sreeshan A."/>
            <person name="Augustine A."/>
        </authorList>
    </citation>
    <scope>NUCLEOTIDE SEQUENCE</scope>
    <source>
        <tissue evidence="1">Leaf</tissue>
    </source>
</reference>
<evidence type="ECO:0000313" key="1">
    <source>
        <dbReference type="EMBL" id="MBW86629.1"/>
    </source>
</evidence>
<proteinExistence type="predicted"/>
<name>A0A2P2IZG7_RHIMU</name>
<organism evidence="1">
    <name type="scientific">Rhizophora mucronata</name>
    <name type="common">Asiatic mangrove</name>
    <dbReference type="NCBI Taxonomy" id="61149"/>
    <lineage>
        <taxon>Eukaryota</taxon>
        <taxon>Viridiplantae</taxon>
        <taxon>Streptophyta</taxon>
        <taxon>Embryophyta</taxon>
        <taxon>Tracheophyta</taxon>
        <taxon>Spermatophyta</taxon>
        <taxon>Magnoliopsida</taxon>
        <taxon>eudicotyledons</taxon>
        <taxon>Gunneridae</taxon>
        <taxon>Pentapetalae</taxon>
        <taxon>rosids</taxon>
        <taxon>fabids</taxon>
        <taxon>Malpighiales</taxon>
        <taxon>Rhizophoraceae</taxon>
        <taxon>Rhizophora</taxon>
    </lineage>
</organism>
<accession>A0A2P2IZG7</accession>